<gene>
    <name evidence="2" type="ORF">BDV25DRAFT_60332</name>
</gene>
<sequence>MSPESSSINLLAFAEAIKELPLSSLYTKVSELGNSLAHLKRSNEELQMFIIESCDAENEKQELRSYILENEGVIFTMNEKVMLLKVEIEGRGHSWLELEGDATGSKSNGPPTTTGISGITTGDLPMARQQSTIARAADLPRDNLNDDNEDGVYL</sequence>
<dbReference type="PANTHER" id="PTHR40422:SF1">
    <property type="entry name" value="TRANSLATION MACHINERY-ASSOCIATED PROTEIN 17"/>
    <property type="match status" value="1"/>
</dbReference>
<feature type="compositionally biased region" description="Low complexity" evidence="1">
    <location>
        <begin position="109"/>
        <end position="122"/>
    </location>
</feature>
<dbReference type="Proteomes" id="UP000325780">
    <property type="component" value="Unassembled WGS sequence"/>
</dbReference>
<evidence type="ECO:0000313" key="3">
    <source>
        <dbReference type="Proteomes" id="UP000325780"/>
    </source>
</evidence>
<accession>A0A5N6THR3</accession>
<dbReference type="OrthoDB" id="548474at2759"/>
<evidence type="ECO:0000313" key="2">
    <source>
        <dbReference type="EMBL" id="KAE8145914.1"/>
    </source>
</evidence>
<evidence type="ECO:0000256" key="1">
    <source>
        <dbReference type="SAM" id="MobiDB-lite"/>
    </source>
</evidence>
<name>A0A5N6THR3_ASPAV</name>
<reference evidence="2 3" key="1">
    <citation type="submission" date="2019-04" db="EMBL/GenBank/DDBJ databases">
        <title>Friends and foes A comparative genomics study of 23 Aspergillus species from section Flavi.</title>
        <authorList>
            <consortium name="DOE Joint Genome Institute"/>
            <person name="Kjaerbolling I."/>
            <person name="Vesth T."/>
            <person name="Frisvad J.C."/>
            <person name="Nybo J.L."/>
            <person name="Theobald S."/>
            <person name="Kildgaard S."/>
            <person name="Isbrandt T."/>
            <person name="Kuo A."/>
            <person name="Sato A."/>
            <person name="Lyhne E.K."/>
            <person name="Kogle M.E."/>
            <person name="Wiebenga A."/>
            <person name="Kun R.S."/>
            <person name="Lubbers R.J."/>
            <person name="Makela M.R."/>
            <person name="Barry K."/>
            <person name="Chovatia M."/>
            <person name="Clum A."/>
            <person name="Daum C."/>
            <person name="Haridas S."/>
            <person name="He G."/>
            <person name="LaButti K."/>
            <person name="Lipzen A."/>
            <person name="Mondo S."/>
            <person name="Riley R."/>
            <person name="Salamov A."/>
            <person name="Simmons B.A."/>
            <person name="Magnuson J.K."/>
            <person name="Henrissat B."/>
            <person name="Mortensen U.H."/>
            <person name="Larsen T.O."/>
            <person name="Devries R.P."/>
            <person name="Grigoriev I.V."/>
            <person name="Machida M."/>
            <person name="Baker S.E."/>
            <person name="Andersen M.R."/>
        </authorList>
    </citation>
    <scope>NUCLEOTIDE SEQUENCE [LARGE SCALE GENOMIC DNA]</scope>
    <source>
        <strain evidence="2 3">IBT 18842</strain>
    </source>
</reference>
<protein>
    <submittedName>
        <fullName evidence="2">Uncharacterized protein</fullName>
    </submittedName>
</protein>
<dbReference type="GO" id="GO:0030674">
    <property type="term" value="F:protein-macromolecule adaptor activity"/>
    <property type="evidence" value="ECO:0007669"/>
    <property type="project" value="TreeGrafter"/>
</dbReference>
<dbReference type="AlphaFoldDB" id="A0A5N6THR3"/>
<dbReference type="EMBL" id="ML742302">
    <property type="protein sequence ID" value="KAE8145914.1"/>
    <property type="molecule type" value="Genomic_DNA"/>
</dbReference>
<feature type="region of interest" description="Disordered" evidence="1">
    <location>
        <begin position="99"/>
        <end position="123"/>
    </location>
</feature>
<dbReference type="GO" id="GO:0070682">
    <property type="term" value="P:proteasome regulatory particle assembly"/>
    <property type="evidence" value="ECO:0007669"/>
    <property type="project" value="InterPro"/>
</dbReference>
<proteinExistence type="predicted"/>
<keyword evidence="3" id="KW-1185">Reference proteome</keyword>
<dbReference type="InterPro" id="IPR038966">
    <property type="entry name" value="TMA17"/>
</dbReference>
<dbReference type="PANTHER" id="PTHR40422">
    <property type="entry name" value="TRANSLATION MACHINERY-ASSOCIATED PROTEIN 17"/>
    <property type="match status" value="1"/>
</dbReference>
<organism evidence="2 3">
    <name type="scientific">Aspergillus avenaceus</name>
    <dbReference type="NCBI Taxonomy" id="36643"/>
    <lineage>
        <taxon>Eukaryota</taxon>
        <taxon>Fungi</taxon>
        <taxon>Dikarya</taxon>
        <taxon>Ascomycota</taxon>
        <taxon>Pezizomycotina</taxon>
        <taxon>Eurotiomycetes</taxon>
        <taxon>Eurotiomycetidae</taxon>
        <taxon>Eurotiales</taxon>
        <taxon>Aspergillaceae</taxon>
        <taxon>Aspergillus</taxon>
        <taxon>Aspergillus subgen. Circumdati</taxon>
    </lineage>
</organism>